<evidence type="ECO:0000313" key="9">
    <source>
        <dbReference type="EMBL" id="EWS81409.1"/>
    </source>
</evidence>
<dbReference type="EMBL" id="JDYK01000007">
    <property type="protein sequence ID" value="EWS81409.1"/>
    <property type="molecule type" value="Genomic_DNA"/>
</dbReference>
<dbReference type="OrthoDB" id="3173654at2"/>
<gene>
    <name evidence="9" type="ORF">BF93_16450</name>
</gene>
<dbReference type="Proteomes" id="UP000023067">
    <property type="component" value="Unassembled WGS sequence"/>
</dbReference>
<dbReference type="PANTHER" id="PTHR30151">
    <property type="entry name" value="ALKANE SULFONATE ABC TRANSPORTER-RELATED, MEMBRANE SUBUNIT"/>
    <property type="match status" value="1"/>
</dbReference>
<evidence type="ECO:0000256" key="3">
    <source>
        <dbReference type="ARBA" id="ARBA00022475"/>
    </source>
</evidence>
<reference evidence="9 10" key="1">
    <citation type="submission" date="2014-02" db="EMBL/GenBank/DDBJ databases">
        <title>Genome sequence of Brachybacterium phenoliresistens strain W13A50.</title>
        <authorList>
            <person name="Wang X."/>
        </authorList>
    </citation>
    <scope>NUCLEOTIDE SEQUENCE [LARGE SCALE GENOMIC DNA]</scope>
    <source>
        <strain evidence="9 10">W13A50</strain>
    </source>
</reference>
<accession>Z9JT81</accession>
<comment type="similarity">
    <text evidence="7">Belongs to the binding-protein-dependent transport system permease family.</text>
</comment>
<dbReference type="InterPro" id="IPR035906">
    <property type="entry name" value="MetI-like_sf"/>
</dbReference>
<feature type="domain" description="ABC transmembrane type-1" evidence="8">
    <location>
        <begin position="97"/>
        <end position="277"/>
    </location>
</feature>
<dbReference type="GO" id="GO:0010438">
    <property type="term" value="P:cellular response to sulfur starvation"/>
    <property type="evidence" value="ECO:0007669"/>
    <property type="project" value="TreeGrafter"/>
</dbReference>
<evidence type="ECO:0000256" key="7">
    <source>
        <dbReference type="RuleBase" id="RU363032"/>
    </source>
</evidence>
<comment type="subcellular location">
    <subcellularLocation>
        <location evidence="1 7">Cell membrane</location>
        <topology evidence="1 7">Multi-pass membrane protein</topology>
    </subcellularLocation>
</comment>
<dbReference type="Pfam" id="PF00528">
    <property type="entry name" value="BPD_transp_1"/>
    <property type="match status" value="1"/>
</dbReference>
<dbReference type="eggNOG" id="COG0600">
    <property type="taxonomic scope" value="Bacteria"/>
</dbReference>
<evidence type="ECO:0000256" key="1">
    <source>
        <dbReference type="ARBA" id="ARBA00004651"/>
    </source>
</evidence>
<keyword evidence="6 7" id="KW-0472">Membrane</keyword>
<feature type="transmembrane region" description="Helical" evidence="7">
    <location>
        <begin position="104"/>
        <end position="125"/>
    </location>
</feature>
<feature type="transmembrane region" description="Helical" evidence="7">
    <location>
        <begin position="163"/>
        <end position="182"/>
    </location>
</feature>
<keyword evidence="3" id="KW-1003">Cell membrane</keyword>
<dbReference type="Gene3D" id="1.10.3720.10">
    <property type="entry name" value="MetI-like"/>
    <property type="match status" value="1"/>
</dbReference>
<dbReference type="InterPro" id="IPR000515">
    <property type="entry name" value="MetI-like"/>
</dbReference>
<evidence type="ECO:0000259" key="8">
    <source>
        <dbReference type="PROSITE" id="PS50928"/>
    </source>
</evidence>
<dbReference type="GO" id="GO:0005886">
    <property type="term" value="C:plasma membrane"/>
    <property type="evidence" value="ECO:0007669"/>
    <property type="project" value="UniProtKB-SubCell"/>
</dbReference>
<feature type="transmembrane region" description="Helical" evidence="7">
    <location>
        <begin position="31"/>
        <end position="53"/>
    </location>
</feature>
<dbReference type="AlphaFoldDB" id="Z9JT81"/>
<evidence type="ECO:0000256" key="5">
    <source>
        <dbReference type="ARBA" id="ARBA00022989"/>
    </source>
</evidence>
<organism evidence="9 10">
    <name type="scientific">Brachybacterium phenoliresistens</name>
    <dbReference type="NCBI Taxonomy" id="396014"/>
    <lineage>
        <taxon>Bacteria</taxon>
        <taxon>Bacillati</taxon>
        <taxon>Actinomycetota</taxon>
        <taxon>Actinomycetes</taxon>
        <taxon>Micrococcales</taxon>
        <taxon>Dermabacteraceae</taxon>
        <taxon>Brachybacterium</taxon>
    </lineage>
</organism>
<feature type="transmembrane region" description="Helical" evidence="7">
    <location>
        <begin position="203"/>
        <end position="228"/>
    </location>
</feature>
<evidence type="ECO:0000313" key="10">
    <source>
        <dbReference type="Proteomes" id="UP000023067"/>
    </source>
</evidence>
<dbReference type="PROSITE" id="PS50928">
    <property type="entry name" value="ABC_TM1"/>
    <property type="match status" value="1"/>
</dbReference>
<feature type="transmembrane region" description="Helical" evidence="7">
    <location>
        <begin position="258"/>
        <end position="280"/>
    </location>
</feature>
<proteinExistence type="inferred from homology"/>
<dbReference type="CDD" id="cd06261">
    <property type="entry name" value="TM_PBP2"/>
    <property type="match status" value="1"/>
</dbReference>
<dbReference type="SUPFAM" id="SSF161098">
    <property type="entry name" value="MetI-like"/>
    <property type="match status" value="1"/>
</dbReference>
<keyword evidence="2 7" id="KW-0813">Transport</keyword>
<evidence type="ECO:0000256" key="4">
    <source>
        <dbReference type="ARBA" id="ARBA00022692"/>
    </source>
</evidence>
<dbReference type="PANTHER" id="PTHR30151:SF25">
    <property type="entry name" value="TAURINE TRANSPORT SYSTEM PERMEASE PROTEIN TAUC"/>
    <property type="match status" value="1"/>
</dbReference>
<keyword evidence="5 7" id="KW-1133">Transmembrane helix</keyword>
<protein>
    <submittedName>
        <fullName evidence="9">Taurine ABC transporter permease</fullName>
    </submittedName>
</protein>
<dbReference type="PATRIC" id="fig|396014.3.peg.1635"/>
<sequence length="291" mass="30646">MSTTASAADASAEVATRARRSRSRRTLRTRALQAAVLLLVILLWWAVAALRLIDPLYLPGPGAVLSAFVDANRCLVVDEASGRTVCGVQNYYLWEHLVASLQRIGLGVALAVVAGVVLGFLMSMWEPVNTALAPYLNFLRALPPLGYIGLIIVWVGIGDTSKYLLLFLAAFPPIVIATIDGVRGVREDQVLAARSMGAGPVDVARYVVLPAAAASILSGVRLSVGFAWTTVVAAELNNGIPGIGGLAYISGTQLNTPLTIACIIVIGLVAVALDGCIRLVGDRLTPWHGKV</sequence>
<dbReference type="RefSeq" id="WP_038371974.1">
    <property type="nucleotide sequence ID" value="NZ_BAAAOW010000003.1"/>
</dbReference>
<evidence type="ECO:0000256" key="6">
    <source>
        <dbReference type="ARBA" id="ARBA00023136"/>
    </source>
</evidence>
<keyword evidence="10" id="KW-1185">Reference proteome</keyword>
<comment type="caution">
    <text evidence="9">The sequence shown here is derived from an EMBL/GenBank/DDBJ whole genome shotgun (WGS) entry which is preliminary data.</text>
</comment>
<evidence type="ECO:0000256" key="2">
    <source>
        <dbReference type="ARBA" id="ARBA00022448"/>
    </source>
</evidence>
<dbReference type="GO" id="GO:0055085">
    <property type="term" value="P:transmembrane transport"/>
    <property type="evidence" value="ECO:0007669"/>
    <property type="project" value="InterPro"/>
</dbReference>
<dbReference type="STRING" id="396014.BF93_16450"/>
<feature type="transmembrane region" description="Helical" evidence="7">
    <location>
        <begin position="137"/>
        <end position="157"/>
    </location>
</feature>
<keyword evidence="4 7" id="KW-0812">Transmembrane</keyword>
<name>Z9JT81_9MICO</name>
<dbReference type="HOGENOM" id="CLU_046113_1_0_11"/>